<evidence type="ECO:0000313" key="2">
    <source>
        <dbReference type="EMBL" id="KAB2810993.1"/>
    </source>
</evidence>
<accession>A0A7J5DYN4</accession>
<proteinExistence type="predicted"/>
<gene>
    <name evidence="2" type="ORF">F9L07_03395</name>
</gene>
<protein>
    <submittedName>
        <fullName evidence="2">Uncharacterized protein</fullName>
    </submittedName>
</protein>
<reference evidence="2 3" key="1">
    <citation type="submission" date="2019-09" db="EMBL/GenBank/DDBJ databases">
        <title>Pimelobacter sp. isolated from Paulinella.</title>
        <authorList>
            <person name="Jeong S.E."/>
        </authorList>
    </citation>
    <scope>NUCLEOTIDE SEQUENCE [LARGE SCALE GENOMIC DNA]</scope>
    <source>
        <strain evidence="2 3">Pch-N</strain>
    </source>
</reference>
<feature type="region of interest" description="Disordered" evidence="1">
    <location>
        <begin position="32"/>
        <end position="53"/>
    </location>
</feature>
<dbReference type="AlphaFoldDB" id="A0A7J5DYN4"/>
<dbReference type="EMBL" id="WBVM01000001">
    <property type="protein sequence ID" value="KAB2810993.1"/>
    <property type="molecule type" value="Genomic_DNA"/>
</dbReference>
<name>A0A7J5DYN4_NOCSI</name>
<organism evidence="2 3">
    <name type="scientific">Nocardioides simplex</name>
    <name type="common">Arthrobacter simplex</name>
    <dbReference type="NCBI Taxonomy" id="2045"/>
    <lineage>
        <taxon>Bacteria</taxon>
        <taxon>Bacillati</taxon>
        <taxon>Actinomycetota</taxon>
        <taxon>Actinomycetes</taxon>
        <taxon>Propionibacteriales</taxon>
        <taxon>Nocardioidaceae</taxon>
        <taxon>Pimelobacter</taxon>
    </lineage>
</organism>
<dbReference type="Gene3D" id="3.40.50.300">
    <property type="entry name" value="P-loop containing nucleotide triphosphate hydrolases"/>
    <property type="match status" value="1"/>
</dbReference>
<evidence type="ECO:0000256" key="1">
    <source>
        <dbReference type="SAM" id="MobiDB-lite"/>
    </source>
</evidence>
<dbReference type="Proteomes" id="UP000449906">
    <property type="component" value="Unassembled WGS sequence"/>
</dbReference>
<comment type="caution">
    <text evidence="2">The sequence shown here is derived from an EMBL/GenBank/DDBJ whole genome shotgun (WGS) entry which is preliminary data.</text>
</comment>
<evidence type="ECO:0000313" key="3">
    <source>
        <dbReference type="Proteomes" id="UP000449906"/>
    </source>
</evidence>
<dbReference type="RefSeq" id="WP_151578548.1">
    <property type="nucleotide sequence ID" value="NZ_WBVM01000001.1"/>
</dbReference>
<dbReference type="InterPro" id="IPR027417">
    <property type="entry name" value="P-loop_NTPase"/>
</dbReference>
<sequence>MSTQVTAPTSSRPVGVDELKRAWDAVNAGEFRAGAGAGKGPRGRGTAAADDWSPADGEHTIAVIGCAGSVGASTVALAAGLAAAGPVRVIECCSVTASGLAAASTAELGLHPTDWRQGKRDHVLLERASEVLAGVDEVPLPIAHRHGAENQTQLTILDVGWEAGQLLATDCWLAEAVRTADQVVLVTTATVPGMRRASVALELLANHWQPEQIALAVRGPRRKKWPRGLEHAGGPAVRRALVADRCVEIPEDRELAVNGLDSRPVPATLISAARQLLEAAHLPTDTSESA</sequence>